<evidence type="ECO:0000313" key="3">
    <source>
        <dbReference type="EMBL" id="KPL91199.1"/>
    </source>
</evidence>
<feature type="compositionally biased region" description="Acidic residues" evidence="2">
    <location>
        <begin position="229"/>
        <end position="268"/>
    </location>
</feature>
<name>A0A0P6Y140_9CHLR</name>
<evidence type="ECO:0000256" key="2">
    <source>
        <dbReference type="SAM" id="MobiDB-lite"/>
    </source>
</evidence>
<dbReference type="SMART" id="SM00028">
    <property type="entry name" value="TPR"/>
    <property type="match status" value="1"/>
</dbReference>
<dbReference type="STRING" id="70996.SE18_03395"/>
<dbReference type="Gene3D" id="1.25.40.10">
    <property type="entry name" value="Tetratricopeptide repeat domain"/>
    <property type="match status" value="1"/>
</dbReference>
<keyword evidence="1" id="KW-0802">TPR repeat</keyword>
<gene>
    <name evidence="3" type="ORF">SE18_03395</name>
</gene>
<dbReference type="Pfam" id="PF00515">
    <property type="entry name" value="TPR_1"/>
    <property type="match status" value="1"/>
</dbReference>
<dbReference type="PATRIC" id="fig|70996.4.peg.1171"/>
<dbReference type="InterPro" id="IPR011990">
    <property type="entry name" value="TPR-like_helical_dom_sf"/>
</dbReference>
<reference evidence="3 4" key="1">
    <citation type="submission" date="2015-07" db="EMBL/GenBank/DDBJ databases">
        <title>Whole genome sequence of Herpetosiphon geysericola DSM 7119.</title>
        <authorList>
            <person name="Hemp J."/>
            <person name="Ward L.M."/>
            <person name="Pace L.A."/>
            <person name="Fischer W.W."/>
        </authorList>
    </citation>
    <scope>NUCLEOTIDE SEQUENCE [LARGE SCALE GENOMIC DNA]</scope>
    <source>
        <strain evidence="3 4">DSM 7119</strain>
    </source>
</reference>
<dbReference type="PROSITE" id="PS50005">
    <property type="entry name" value="TPR"/>
    <property type="match status" value="1"/>
</dbReference>
<organism evidence="3 4">
    <name type="scientific">Herpetosiphon geysericola</name>
    <dbReference type="NCBI Taxonomy" id="70996"/>
    <lineage>
        <taxon>Bacteria</taxon>
        <taxon>Bacillati</taxon>
        <taxon>Chloroflexota</taxon>
        <taxon>Chloroflexia</taxon>
        <taxon>Herpetosiphonales</taxon>
        <taxon>Herpetosiphonaceae</taxon>
        <taxon>Herpetosiphon</taxon>
    </lineage>
</organism>
<proteinExistence type="predicted"/>
<dbReference type="InterPro" id="IPR019734">
    <property type="entry name" value="TPR_rpt"/>
</dbReference>
<sequence length="268" mass="30073">MRIRNRLIDQAISEAANNQWEAAIELNRKAIELAEDPETYNRLGKALQEVNRYSEALETYQKTLKLAPSNIIARRNIDKLTPLLSSEGKTNQRSRELVDLRLFVSETGKTGITTLTNLANPGLVSQLGSGESVELRHEGRLLNVYTSDGILIGRIEPKLAQRLAELIDGGNKYAAAIAHIENGQVRIVIRETFQHPSQRTKISFPGKLSGDMGSFRPYVRDYSLRYDFDGDDDDEVDEMGEEEEEDLDEMSLDDVDNDDGDDDDELGS</sequence>
<dbReference type="Proteomes" id="UP000050277">
    <property type="component" value="Unassembled WGS sequence"/>
</dbReference>
<dbReference type="AlphaFoldDB" id="A0A0P6Y140"/>
<dbReference type="SUPFAM" id="SSF48452">
    <property type="entry name" value="TPR-like"/>
    <property type="match status" value="1"/>
</dbReference>
<dbReference type="PROSITE" id="PS50293">
    <property type="entry name" value="TPR_REGION"/>
    <property type="match status" value="1"/>
</dbReference>
<feature type="region of interest" description="Disordered" evidence="2">
    <location>
        <begin position="226"/>
        <end position="268"/>
    </location>
</feature>
<comment type="caution">
    <text evidence="3">The sequence shown here is derived from an EMBL/GenBank/DDBJ whole genome shotgun (WGS) entry which is preliminary data.</text>
</comment>
<dbReference type="EMBL" id="LGKP01000007">
    <property type="protein sequence ID" value="KPL91199.1"/>
    <property type="molecule type" value="Genomic_DNA"/>
</dbReference>
<accession>A0A0P6Y140</accession>
<keyword evidence="4" id="KW-1185">Reference proteome</keyword>
<protein>
    <submittedName>
        <fullName evidence="3">Uncharacterized protein</fullName>
    </submittedName>
</protein>
<evidence type="ECO:0000256" key="1">
    <source>
        <dbReference type="PROSITE-ProRule" id="PRU00339"/>
    </source>
</evidence>
<dbReference type="OrthoDB" id="163949at2"/>
<feature type="repeat" description="TPR" evidence="1">
    <location>
        <begin position="37"/>
        <end position="70"/>
    </location>
</feature>
<evidence type="ECO:0000313" key="4">
    <source>
        <dbReference type="Proteomes" id="UP000050277"/>
    </source>
</evidence>